<reference evidence="2 3" key="1">
    <citation type="submission" date="2018-11" db="EMBL/GenBank/DDBJ databases">
        <authorList>
            <person name="Criscuolo A."/>
        </authorList>
    </citation>
    <scope>NUCLEOTIDE SEQUENCE [LARGE SCALE GENOMIC DNA]</scope>
    <source>
        <strain evidence="2">ATB-66</strain>
    </source>
</reference>
<dbReference type="PROSITE" id="PS51257">
    <property type="entry name" value="PROKAR_LIPOPROTEIN"/>
    <property type="match status" value="1"/>
</dbReference>
<evidence type="ECO:0000313" key="3">
    <source>
        <dbReference type="Proteomes" id="UP000270468"/>
    </source>
</evidence>
<proteinExistence type="predicted"/>
<dbReference type="RefSeq" id="WP_124069359.1">
    <property type="nucleotide sequence ID" value="NZ_CBCRXF010000003.1"/>
</dbReference>
<gene>
    <name evidence="2" type="ORF">FILTAD_00924</name>
</gene>
<dbReference type="EMBL" id="UXAV01000027">
    <property type="protein sequence ID" value="VDC23910.1"/>
    <property type="molecule type" value="Genomic_DNA"/>
</dbReference>
<feature type="region of interest" description="Disordered" evidence="1">
    <location>
        <begin position="21"/>
        <end position="45"/>
    </location>
</feature>
<feature type="region of interest" description="Disordered" evidence="1">
    <location>
        <begin position="260"/>
        <end position="281"/>
    </location>
</feature>
<dbReference type="AlphaFoldDB" id="A0A3P5WXZ9"/>
<dbReference type="OrthoDB" id="2603210at2"/>
<protein>
    <recommendedName>
        <fullName evidence="4">DUF3221 domain-containing protein</fullName>
    </recommendedName>
</protein>
<feature type="compositionally biased region" description="Low complexity" evidence="1">
    <location>
        <begin position="267"/>
        <end position="280"/>
    </location>
</feature>
<organism evidence="2 3">
    <name type="scientific">Filibacter tadaridae</name>
    <dbReference type="NCBI Taxonomy" id="2483811"/>
    <lineage>
        <taxon>Bacteria</taxon>
        <taxon>Bacillati</taxon>
        <taxon>Bacillota</taxon>
        <taxon>Bacilli</taxon>
        <taxon>Bacillales</taxon>
        <taxon>Caryophanaceae</taxon>
        <taxon>Filibacter</taxon>
    </lineage>
</organism>
<dbReference type="Proteomes" id="UP000270468">
    <property type="component" value="Unassembled WGS sequence"/>
</dbReference>
<evidence type="ECO:0008006" key="4">
    <source>
        <dbReference type="Google" id="ProtNLM"/>
    </source>
</evidence>
<name>A0A3P5WXZ9_9BACL</name>
<dbReference type="InterPro" id="IPR021598">
    <property type="entry name" value="DUF3221"/>
</dbReference>
<accession>A0A3P5WXZ9</accession>
<dbReference type="Pfam" id="PF11518">
    <property type="entry name" value="DUF3221"/>
    <property type="match status" value="1"/>
</dbReference>
<sequence>MLKKSIGIGLLAFAIILSGCGSTEESKPKPQPESPKTITSSDGSEWEVLKTVEGRDIIAELEQTTEETRIRDEKATKVVNQEDYKNGLFGKPSPDLAEEMTVQGIEGMVVIDAFNEVYGGYEGTANAGVTFFEWKSGGAKQSGIWIGIKNPDEKLNKLVSTLQEQVDNGEILAKYIYFYHAPHTEKEINTLTSTVFSSLDRVRRLHEKPDSVSASVSVDTITEDIEIGHDFITEDQKDILRKEFSDYKIVFEQEGKLVPTGDEPDITYPSDKTTTTPSTKGSYVVNVTDKGMTVVSAKARNYSGTGGKEEHFSAISVAYPDADKKLKVGQRVVVEYTGSISLSYPGQGRAKFVEVLPEYKPKNANLSESQVVKKAVEIADEKSTWVPAIRSIQYDEPSKVWKLSIRQGEETYELEIDDVIK</sequence>
<evidence type="ECO:0000313" key="2">
    <source>
        <dbReference type="EMBL" id="VDC23910.1"/>
    </source>
</evidence>
<evidence type="ECO:0000256" key="1">
    <source>
        <dbReference type="SAM" id="MobiDB-lite"/>
    </source>
</evidence>
<keyword evidence="3" id="KW-1185">Reference proteome</keyword>